<name>A0A1B2FCW1_PSEPU</name>
<feature type="domain" description="RES" evidence="1">
    <location>
        <begin position="171"/>
        <end position="325"/>
    </location>
</feature>
<evidence type="ECO:0000259" key="1">
    <source>
        <dbReference type="SMART" id="SM00953"/>
    </source>
</evidence>
<gene>
    <name evidence="2" type="ORF">IEC33019_4498</name>
</gene>
<dbReference type="AlphaFoldDB" id="A0A1B2FCW1"/>
<reference evidence="2" key="1">
    <citation type="submission" date="2016-07" db="EMBL/GenBank/DDBJ databases">
        <title>New class B carbapenemase carried by novel plasmid in Pseudomonas putida enviromental strain in eastern Amazonia.</title>
        <authorList>
            <person name="Souza C.O."/>
            <person name="Lima K.V."/>
            <person name="Brasiliense D.M."/>
            <person name="Perez-Chaparro P.J."/>
            <person name="Mamizuka E.M."/>
            <person name="Lima M.O."/>
            <person name="Lima L.N."/>
            <person name="McCulloch J.A."/>
        </authorList>
    </citation>
    <scope>NUCLEOTIDE SEQUENCE [LARGE SCALE GENOMIC DNA]</scope>
    <source>
        <strain evidence="2">IEC33019</strain>
    </source>
</reference>
<organism evidence="2">
    <name type="scientific">Pseudomonas putida</name>
    <name type="common">Arthrobacter siderocapsulatus</name>
    <dbReference type="NCBI Taxonomy" id="303"/>
    <lineage>
        <taxon>Bacteria</taxon>
        <taxon>Pseudomonadati</taxon>
        <taxon>Pseudomonadota</taxon>
        <taxon>Gammaproteobacteria</taxon>
        <taxon>Pseudomonadales</taxon>
        <taxon>Pseudomonadaceae</taxon>
        <taxon>Pseudomonas</taxon>
    </lineage>
</organism>
<dbReference type="InterPro" id="IPR014914">
    <property type="entry name" value="RES_dom"/>
</dbReference>
<dbReference type="EMBL" id="CP016634">
    <property type="protein sequence ID" value="ANY90004.1"/>
    <property type="molecule type" value="Genomic_DNA"/>
</dbReference>
<accession>A0A1B2FCW1</accession>
<dbReference type="SMART" id="SM00953">
    <property type="entry name" value="RES"/>
    <property type="match status" value="1"/>
</dbReference>
<dbReference type="Pfam" id="PF08808">
    <property type="entry name" value="RES"/>
    <property type="match status" value="1"/>
</dbReference>
<sequence length="340" mass="39050">MPMCCASCFQDKQLTSEIKARSKETGNCYFCNTQNTKLIDPIELREFFELLQGLYINTETNGRSLADWFKTDWKIFDNLTSLQAKELLGEIYDDANLLRKSFTPITNSTPQNLDIWTRLRAELMEENRFFPKDTISRDRIRYLAEQLILENESLPPIWYRARIQDSDIPYPIEKMGAPPKDKASHGRANPVGISYLYMASELNTAISEIRPHTGERITIAEFEITERVKLADLRDPRKLVTPFICDSESQLIELRGDIAFLERLGEELARPVLPRSAAIDYIPSQYLCELIKNIGFDGVIYKSSIGSEINVALFYPQKAQAKKTSMHYVSRVKVEANIVE</sequence>
<protein>
    <submittedName>
        <fullName evidence="2">RES domain protein</fullName>
    </submittedName>
</protein>
<evidence type="ECO:0000313" key="2">
    <source>
        <dbReference type="EMBL" id="ANY90004.1"/>
    </source>
</evidence>
<dbReference type="RefSeq" id="WP_081337494.1">
    <property type="nucleotide sequence ID" value="NZ_CP016634.1"/>
</dbReference>
<proteinExistence type="predicted"/>